<gene>
    <name evidence="3" type="ORF">KXQ929_LOCUS50516</name>
</gene>
<feature type="transmembrane region" description="Helical" evidence="2">
    <location>
        <begin position="47"/>
        <end position="72"/>
    </location>
</feature>
<evidence type="ECO:0000256" key="1">
    <source>
        <dbReference type="SAM" id="MobiDB-lite"/>
    </source>
</evidence>
<accession>A0A820NK56</accession>
<feature type="transmembrane region" description="Helical" evidence="2">
    <location>
        <begin position="92"/>
        <end position="112"/>
    </location>
</feature>
<proteinExistence type="predicted"/>
<feature type="compositionally biased region" description="Polar residues" evidence="1">
    <location>
        <begin position="14"/>
        <end position="25"/>
    </location>
</feature>
<feature type="compositionally biased region" description="Basic and acidic residues" evidence="1">
    <location>
        <begin position="1"/>
        <end position="13"/>
    </location>
</feature>
<reference evidence="3" key="1">
    <citation type="submission" date="2021-02" db="EMBL/GenBank/DDBJ databases">
        <authorList>
            <person name="Nowell W R."/>
        </authorList>
    </citation>
    <scope>NUCLEOTIDE SEQUENCE</scope>
</reference>
<keyword evidence="2" id="KW-1133">Transmembrane helix</keyword>
<protein>
    <submittedName>
        <fullName evidence="3">Uncharacterized protein</fullName>
    </submittedName>
</protein>
<feature type="region of interest" description="Disordered" evidence="1">
    <location>
        <begin position="1"/>
        <end position="38"/>
    </location>
</feature>
<sequence length="125" mass="14751">KDNKIENHKERQQLHNMNQSRQTVSVEKRRLTLSETSPRNKRSLARFIWVGGLSIFFLVLLLSLTATIQLTLFKHDTVKLETKCKILSNNKMITYAFAPLALALIFIFSWTTEREDKRLYLRNDR</sequence>
<organism evidence="3 4">
    <name type="scientific">Adineta steineri</name>
    <dbReference type="NCBI Taxonomy" id="433720"/>
    <lineage>
        <taxon>Eukaryota</taxon>
        <taxon>Metazoa</taxon>
        <taxon>Spiralia</taxon>
        <taxon>Gnathifera</taxon>
        <taxon>Rotifera</taxon>
        <taxon>Eurotatoria</taxon>
        <taxon>Bdelloidea</taxon>
        <taxon>Adinetida</taxon>
        <taxon>Adinetidae</taxon>
        <taxon>Adineta</taxon>
    </lineage>
</organism>
<name>A0A820NK56_9BILA</name>
<keyword evidence="2" id="KW-0812">Transmembrane</keyword>
<evidence type="ECO:0000313" key="3">
    <source>
        <dbReference type="EMBL" id="CAF4391951.1"/>
    </source>
</evidence>
<dbReference type="EMBL" id="CAJOBB010023295">
    <property type="protein sequence ID" value="CAF4391951.1"/>
    <property type="molecule type" value="Genomic_DNA"/>
</dbReference>
<comment type="caution">
    <text evidence="3">The sequence shown here is derived from an EMBL/GenBank/DDBJ whole genome shotgun (WGS) entry which is preliminary data.</text>
</comment>
<dbReference type="Proteomes" id="UP000663868">
    <property type="component" value="Unassembled WGS sequence"/>
</dbReference>
<evidence type="ECO:0000256" key="2">
    <source>
        <dbReference type="SAM" id="Phobius"/>
    </source>
</evidence>
<dbReference type="AlphaFoldDB" id="A0A820NK56"/>
<evidence type="ECO:0000313" key="4">
    <source>
        <dbReference type="Proteomes" id="UP000663868"/>
    </source>
</evidence>
<keyword evidence="2" id="KW-0472">Membrane</keyword>
<feature type="non-terminal residue" evidence="3">
    <location>
        <position position="1"/>
    </location>
</feature>